<feature type="coiled-coil region" evidence="1">
    <location>
        <begin position="208"/>
        <end position="336"/>
    </location>
</feature>
<keyword evidence="1" id="KW-0175">Coiled coil</keyword>
<feature type="region of interest" description="Disordered" evidence="2">
    <location>
        <begin position="477"/>
        <end position="510"/>
    </location>
</feature>
<dbReference type="OrthoDB" id="200110at2759"/>
<evidence type="ECO:0000313" key="4">
    <source>
        <dbReference type="Proteomes" id="UP000751190"/>
    </source>
</evidence>
<feature type="compositionally biased region" description="Pro residues" evidence="2">
    <location>
        <begin position="500"/>
        <end position="510"/>
    </location>
</feature>
<feature type="coiled-coil region" evidence="1">
    <location>
        <begin position="121"/>
        <end position="148"/>
    </location>
</feature>
<organism evidence="3 4">
    <name type="scientific">Diacronema lutheri</name>
    <name type="common">Unicellular marine alga</name>
    <name type="synonym">Monochrysis lutheri</name>
    <dbReference type="NCBI Taxonomy" id="2081491"/>
    <lineage>
        <taxon>Eukaryota</taxon>
        <taxon>Haptista</taxon>
        <taxon>Haptophyta</taxon>
        <taxon>Pavlovophyceae</taxon>
        <taxon>Pavlovales</taxon>
        <taxon>Pavlovaceae</taxon>
        <taxon>Diacronema</taxon>
    </lineage>
</organism>
<dbReference type="Proteomes" id="UP000751190">
    <property type="component" value="Unassembled WGS sequence"/>
</dbReference>
<keyword evidence="4" id="KW-1185">Reference proteome</keyword>
<dbReference type="OMA" id="QRGIAQN"/>
<feature type="region of interest" description="Disordered" evidence="2">
    <location>
        <begin position="95"/>
        <end position="114"/>
    </location>
</feature>
<dbReference type="PANTHER" id="PTHR38019:SF1">
    <property type="entry name" value="N-ACETYLTRANSFERASE DOMAIN-CONTAINING PROTEIN"/>
    <property type="match status" value="1"/>
</dbReference>
<protein>
    <submittedName>
        <fullName evidence="3">Uncharacterized protein</fullName>
    </submittedName>
</protein>
<dbReference type="PANTHER" id="PTHR38019">
    <property type="entry name" value="KDA ANTIGEN P200, PUTATIVE-RELATED"/>
    <property type="match status" value="1"/>
</dbReference>
<evidence type="ECO:0000256" key="1">
    <source>
        <dbReference type="SAM" id="Coils"/>
    </source>
</evidence>
<sequence length="510" mass="58929">MAEIGTLRRNVPITQLRELNEPIQSLTPRSYEACMRLGIDPQTLQPSLLDDFLDKATDRAVAEKKLRHAVAKRSRNIELIERERDRHIREQERQLIKSQASTTGGDPASMGLGGHDSSTYLELERQRLEKVEALRQKEMQRLLEAERKAASMLSHNAAREALELRQREWRDAERKRRIDEAAKKAQAIELDKKLKAEREVEHQKEIAARLLAVERRRLEHEREEEEKRRVEAERLRADAAAAEAARREQLQQREQERLELQRHKLEQLRAAEEVVRQRVDEAKRARTEVLLERRRKAEERIAAALAQTAEKQEQAVVEFERKSREAEERAAAHEAALRKKVADDAREREANAAAKRAKKAQVLREEEGRMREMLHGARDGQQVMAENNAKRQREIALRKLEHELKMADKVEVCESLRRAQQYHTELVAQKIARDDARAERIRLEREALLRERKANAKEQLTRKHQLLEQLERIKVRNLFSRTDEKTPDAGPGGGGAAPGGSPPPAAHMTA</sequence>
<dbReference type="EMBL" id="JAGTXO010000012">
    <property type="protein sequence ID" value="KAG8464746.1"/>
    <property type="molecule type" value="Genomic_DNA"/>
</dbReference>
<reference evidence="3" key="1">
    <citation type="submission" date="2021-05" db="EMBL/GenBank/DDBJ databases">
        <title>The genome of the haptophyte Pavlova lutheri (Diacronema luteri, Pavlovales) - a model for lipid biosynthesis in eukaryotic algae.</title>
        <authorList>
            <person name="Hulatt C.J."/>
            <person name="Posewitz M.C."/>
        </authorList>
    </citation>
    <scope>NUCLEOTIDE SEQUENCE</scope>
    <source>
        <strain evidence="3">NIVA-4/92</strain>
    </source>
</reference>
<accession>A0A8J5XGI0</accession>
<proteinExistence type="predicted"/>
<comment type="caution">
    <text evidence="3">The sequence shown here is derived from an EMBL/GenBank/DDBJ whole genome shotgun (WGS) entry which is preliminary data.</text>
</comment>
<gene>
    <name evidence="3" type="ORF">KFE25_010114</name>
</gene>
<dbReference type="AlphaFoldDB" id="A0A8J5XGI0"/>
<feature type="coiled-coil region" evidence="1">
    <location>
        <begin position="426"/>
        <end position="473"/>
    </location>
</feature>
<evidence type="ECO:0000256" key="2">
    <source>
        <dbReference type="SAM" id="MobiDB-lite"/>
    </source>
</evidence>
<evidence type="ECO:0000313" key="3">
    <source>
        <dbReference type="EMBL" id="KAG8464746.1"/>
    </source>
</evidence>
<name>A0A8J5XGI0_DIALT</name>